<evidence type="ECO:0000256" key="1">
    <source>
        <dbReference type="SAM" id="MobiDB-lite"/>
    </source>
</evidence>
<dbReference type="OrthoDB" id="3477286at2759"/>
<dbReference type="PANTHER" id="PTHR24148">
    <property type="entry name" value="ANKYRIN REPEAT DOMAIN-CONTAINING PROTEIN 39 HOMOLOG-RELATED"/>
    <property type="match status" value="1"/>
</dbReference>
<dbReference type="EMBL" id="QGMK01001313">
    <property type="protein sequence ID" value="TVY71201.1"/>
    <property type="molecule type" value="Genomic_DNA"/>
</dbReference>
<reference evidence="3 4" key="1">
    <citation type="submission" date="2018-05" db="EMBL/GenBank/DDBJ databases">
        <title>Genome sequencing and assembly of the regulated plant pathogen Lachnellula willkommii and related sister species for the development of diagnostic species identification markers.</title>
        <authorList>
            <person name="Giroux E."/>
            <person name="Bilodeau G."/>
        </authorList>
    </citation>
    <scope>NUCLEOTIDE SEQUENCE [LARGE SCALE GENOMIC DNA]</scope>
    <source>
        <strain evidence="3 4">CBS 268.59</strain>
    </source>
</reference>
<dbReference type="AlphaFoldDB" id="A0A8T9BYW1"/>
<feature type="region of interest" description="Disordered" evidence="1">
    <location>
        <begin position="373"/>
        <end position="410"/>
    </location>
</feature>
<evidence type="ECO:0000259" key="2">
    <source>
        <dbReference type="Pfam" id="PF06985"/>
    </source>
</evidence>
<comment type="caution">
    <text evidence="3">The sequence shown here is derived from an EMBL/GenBank/DDBJ whole genome shotgun (WGS) entry which is preliminary data.</text>
</comment>
<organism evidence="3 4">
    <name type="scientific">Lachnellula suecica</name>
    <dbReference type="NCBI Taxonomy" id="602035"/>
    <lineage>
        <taxon>Eukaryota</taxon>
        <taxon>Fungi</taxon>
        <taxon>Dikarya</taxon>
        <taxon>Ascomycota</taxon>
        <taxon>Pezizomycotina</taxon>
        <taxon>Leotiomycetes</taxon>
        <taxon>Helotiales</taxon>
        <taxon>Lachnaceae</taxon>
        <taxon>Lachnellula</taxon>
    </lineage>
</organism>
<gene>
    <name evidence="3" type="primary">het-6_25</name>
    <name evidence="3" type="ORF">LSUE1_G007878</name>
</gene>
<dbReference type="InterPro" id="IPR010730">
    <property type="entry name" value="HET"/>
</dbReference>
<sequence>MITSDEKINPFIPPPSLDSHDLPKPPARASRTGVRNLRPRFVSPTDAPANSASFGDLTQEIIRKNEYSYVPLEAQNGIRILHLDAGKDDDPIQCRLIPCKLDTAYEALSYYWGTDEPENEIKILRYEGTKGSRSILNIKHQKFFIRSNLFSALRGLRNPETPIVLWIDAICINQEDDDEKKSQVAMMEDIYRRAEKVLIWLGEPTNLCPSESAFPFIKKVCDLRQFDTLLKPKYADDWESLAKLMRNVWFSRRWVVQELALAREAILCSGTISVHWDDFADAIAFFVLRYDQIKRIPRVLRPDDPDPLREIGKLGPNVLVDATSNLFRKDGNGDVIEHRMTLESLVSTLTAYEASDPRDTIYAVLSLAKDSSRPDIHGGNTTPTPNGSAAAPVSDGDELHNDNHSPSNPVLIEPDSFSDSNLALHGISPDYEKDLMEVCKDFVNSCITCSKSLDIICRNWAPVVKKFTKLDKKDVSKKMTLEQKNWVTKRPLASWMPSIKGGAYGAPQDALAGRQNGDSLVGPPQRQYYNASFGIRTNDNDDYVKFGIMEEDKEFFDPAPREVSNGTLLVMGLEIDTVDIISSRCSNGTILAEALNIGGFNPNDENIEDVPDELWRTMVADRGPNAISSPKWYMRACHHAIAMSNNGDLDTKLLIDQGRDSIVVEFLTRVFDVVSNRKFFRSANKRRLGLAPPKAEKGDIICILFGCSVPVLLRRVENGQHILVGECYVHGMMDGEAISAMTKKQLRREQRQFTLQ</sequence>
<dbReference type="Pfam" id="PF26639">
    <property type="entry name" value="Het-6_barrel"/>
    <property type="match status" value="1"/>
</dbReference>
<name>A0A8T9BYW1_9HELO</name>
<keyword evidence="4" id="KW-1185">Reference proteome</keyword>
<dbReference type="Pfam" id="PF06985">
    <property type="entry name" value="HET"/>
    <property type="match status" value="1"/>
</dbReference>
<proteinExistence type="predicted"/>
<feature type="domain" description="Heterokaryon incompatibility" evidence="2">
    <location>
        <begin position="105"/>
        <end position="258"/>
    </location>
</feature>
<dbReference type="InterPro" id="IPR052895">
    <property type="entry name" value="HetReg/Transcr_Mod"/>
</dbReference>
<accession>A0A8T9BYW1</accession>
<evidence type="ECO:0000313" key="3">
    <source>
        <dbReference type="EMBL" id="TVY71201.1"/>
    </source>
</evidence>
<evidence type="ECO:0000313" key="4">
    <source>
        <dbReference type="Proteomes" id="UP000469558"/>
    </source>
</evidence>
<feature type="region of interest" description="Disordered" evidence="1">
    <location>
        <begin position="1"/>
        <end position="33"/>
    </location>
</feature>
<protein>
    <submittedName>
        <fullName evidence="3">Heterokaryon incompatibility protein 6 OR allele</fullName>
    </submittedName>
</protein>
<dbReference type="PANTHER" id="PTHR24148:SF64">
    <property type="entry name" value="HETEROKARYON INCOMPATIBILITY DOMAIN-CONTAINING PROTEIN"/>
    <property type="match status" value="1"/>
</dbReference>
<dbReference type="Proteomes" id="UP000469558">
    <property type="component" value="Unassembled WGS sequence"/>
</dbReference>